<feature type="compositionally biased region" description="Polar residues" evidence="2">
    <location>
        <begin position="42"/>
        <end position="56"/>
    </location>
</feature>
<feature type="coiled-coil region" evidence="1">
    <location>
        <begin position="128"/>
        <end position="155"/>
    </location>
</feature>
<name>A0A2P6TQI9_CHLSO</name>
<feature type="region of interest" description="Disordered" evidence="2">
    <location>
        <begin position="170"/>
        <end position="196"/>
    </location>
</feature>
<dbReference type="Proteomes" id="UP000239899">
    <property type="component" value="Unassembled WGS sequence"/>
</dbReference>
<keyword evidence="4" id="KW-1185">Reference proteome</keyword>
<reference evidence="3 4" key="1">
    <citation type="journal article" date="2018" name="Plant J.">
        <title>Genome sequences of Chlorella sorokiniana UTEX 1602 and Micractinium conductrix SAG 241.80: implications to maltose excretion by a green alga.</title>
        <authorList>
            <person name="Arriola M.B."/>
            <person name="Velmurugan N."/>
            <person name="Zhang Y."/>
            <person name="Plunkett M.H."/>
            <person name="Hondzo H."/>
            <person name="Barney B.M."/>
        </authorList>
    </citation>
    <scope>NUCLEOTIDE SEQUENCE [LARGE SCALE GENOMIC DNA]</scope>
    <source>
        <strain evidence="4">UTEX 1602</strain>
    </source>
</reference>
<keyword evidence="1" id="KW-0175">Coiled coil</keyword>
<protein>
    <submittedName>
        <fullName evidence="3">SUN domain-containing 1 isoform X1</fullName>
    </submittedName>
</protein>
<accession>A0A2P6TQI9</accession>
<sequence>MAPAGPLYSPRAVESALAMAAAALASKNAALDDLSARLDTLSIPQPGQSHAATDQGLQPARAPATDDDSKGQPAAAAELASVRQRLAAAEELLAAERSQRLAVKAQLEAVKRQLTEAVAAQCHAAAELGELEGLIQEMRSENQQLQATLTQRETAYLTLLETVHQLFVEHSPGGSGGGSSPAKLGQGAAHAAGKPQDADVGARLQYKLQDSIF</sequence>
<proteinExistence type="predicted"/>
<comment type="caution">
    <text evidence="3">The sequence shown here is derived from an EMBL/GenBank/DDBJ whole genome shotgun (WGS) entry which is preliminary data.</text>
</comment>
<evidence type="ECO:0000256" key="2">
    <source>
        <dbReference type="SAM" id="MobiDB-lite"/>
    </source>
</evidence>
<organism evidence="3 4">
    <name type="scientific">Chlorella sorokiniana</name>
    <name type="common">Freshwater green alga</name>
    <dbReference type="NCBI Taxonomy" id="3076"/>
    <lineage>
        <taxon>Eukaryota</taxon>
        <taxon>Viridiplantae</taxon>
        <taxon>Chlorophyta</taxon>
        <taxon>core chlorophytes</taxon>
        <taxon>Trebouxiophyceae</taxon>
        <taxon>Chlorellales</taxon>
        <taxon>Chlorellaceae</taxon>
        <taxon>Chlorella clade</taxon>
        <taxon>Chlorella</taxon>
    </lineage>
</organism>
<feature type="region of interest" description="Disordered" evidence="2">
    <location>
        <begin position="41"/>
        <end position="73"/>
    </location>
</feature>
<dbReference type="AlphaFoldDB" id="A0A2P6TQI9"/>
<gene>
    <name evidence="3" type="ORF">C2E21_5183</name>
</gene>
<evidence type="ECO:0000313" key="3">
    <source>
        <dbReference type="EMBL" id="PRW56293.1"/>
    </source>
</evidence>
<dbReference type="OrthoDB" id="10665075at2759"/>
<evidence type="ECO:0000256" key="1">
    <source>
        <dbReference type="SAM" id="Coils"/>
    </source>
</evidence>
<evidence type="ECO:0000313" key="4">
    <source>
        <dbReference type="Proteomes" id="UP000239899"/>
    </source>
</evidence>
<dbReference type="EMBL" id="LHPG02000009">
    <property type="protein sequence ID" value="PRW56293.1"/>
    <property type="molecule type" value="Genomic_DNA"/>
</dbReference>